<feature type="region of interest" description="Disordered" evidence="7">
    <location>
        <begin position="313"/>
        <end position="334"/>
    </location>
</feature>
<dbReference type="PANTHER" id="PTHR43033:SF1">
    <property type="entry name" value="TRNA(ILE)-LYSIDINE SYNTHASE-RELATED"/>
    <property type="match status" value="1"/>
</dbReference>
<dbReference type="GO" id="GO:0006400">
    <property type="term" value="P:tRNA modification"/>
    <property type="evidence" value="ECO:0007669"/>
    <property type="project" value="UniProtKB-UniRule"/>
</dbReference>
<evidence type="ECO:0000313" key="9">
    <source>
        <dbReference type="EMBL" id="TNC70984.1"/>
    </source>
</evidence>
<dbReference type="NCBIfam" id="TIGR02432">
    <property type="entry name" value="lysidine_TilS_N"/>
    <property type="match status" value="1"/>
</dbReference>
<dbReference type="InterPro" id="IPR011063">
    <property type="entry name" value="TilS/TtcA_N"/>
</dbReference>
<comment type="catalytic activity">
    <reaction evidence="5 6">
        <text>cytidine(34) in tRNA(Ile2) + L-lysine + ATP = lysidine(34) in tRNA(Ile2) + AMP + diphosphate + H(+)</text>
        <dbReference type="Rhea" id="RHEA:43744"/>
        <dbReference type="Rhea" id="RHEA-COMP:10625"/>
        <dbReference type="Rhea" id="RHEA-COMP:10670"/>
        <dbReference type="ChEBI" id="CHEBI:15378"/>
        <dbReference type="ChEBI" id="CHEBI:30616"/>
        <dbReference type="ChEBI" id="CHEBI:32551"/>
        <dbReference type="ChEBI" id="CHEBI:33019"/>
        <dbReference type="ChEBI" id="CHEBI:82748"/>
        <dbReference type="ChEBI" id="CHEBI:83665"/>
        <dbReference type="ChEBI" id="CHEBI:456215"/>
        <dbReference type="EC" id="6.3.4.19"/>
    </reaction>
</comment>
<comment type="domain">
    <text evidence="6">The N-terminal region contains the highly conserved SGGXDS motif, predicted to be a P-loop motif involved in ATP binding.</text>
</comment>
<dbReference type="PANTHER" id="PTHR43033">
    <property type="entry name" value="TRNA(ILE)-LYSIDINE SYNTHASE-RELATED"/>
    <property type="match status" value="1"/>
</dbReference>
<name>A0A5C4N9K8_9RHOB</name>
<keyword evidence="6" id="KW-0963">Cytoplasm</keyword>
<dbReference type="HAMAP" id="MF_01161">
    <property type="entry name" value="tRNA_Ile_lys_synt"/>
    <property type="match status" value="1"/>
</dbReference>
<dbReference type="EMBL" id="VDFV01000016">
    <property type="protein sequence ID" value="TNC70984.1"/>
    <property type="molecule type" value="Genomic_DNA"/>
</dbReference>
<organism evidence="9 10">
    <name type="scientific">Rubellimicrobium roseum</name>
    <dbReference type="NCBI Taxonomy" id="687525"/>
    <lineage>
        <taxon>Bacteria</taxon>
        <taxon>Pseudomonadati</taxon>
        <taxon>Pseudomonadota</taxon>
        <taxon>Alphaproteobacteria</taxon>
        <taxon>Rhodobacterales</taxon>
        <taxon>Roseobacteraceae</taxon>
        <taxon>Rubellimicrobium</taxon>
    </lineage>
</organism>
<evidence type="ECO:0000256" key="3">
    <source>
        <dbReference type="ARBA" id="ARBA00022741"/>
    </source>
</evidence>
<dbReference type="OrthoDB" id="9807403at2"/>
<accession>A0A5C4N9K8</accession>
<reference evidence="9 10" key="1">
    <citation type="submission" date="2019-06" db="EMBL/GenBank/DDBJ databases">
        <authorList>
            <person name="Jiang L."/>
        </authorList>
    </citation>
    <scope>NUCLEOTIDE SEQUENCE [LARGE SCALE GENOMIC DNA]</scope>
    <source>
        <strain evidence="9 10">YIM 48858</strain>
    </source>
</reference>
<evidence type="ECO:0000313" key="10">
    <source>
        <dbReference type="Proteomes" id="UP000305709"/>
    </source>
</evidence>
<gene>
    <name evidence="6 9" type="primary">tilS</name>
    <name evidence="9" type="ORF">FHG71_12285</name>
</gene>
<keyword evidence="1 6" id="KW-0436">Ligase</keyword>
<dbReference type="InterPro" id="IPR014729">
    <property type="entry name" value="Rossmann-like_a/b/a_fold"/>
</dbReference>
<comment type="caution">
    <text evidence="9">The sequence shown here is derived from an EMBL/GenBank/DDBJ whole genome shotgun (WGS) entry which is preliminary data.</text>
</comment>
<dbReference type="InterPro" id="IPR012094">
    <property type="entry name" value="tRNA_Ile_lys_synt"/>
</dbReference>
<dbReference type="Pfam" id="PF01171">
    <property type="entry name" value="ATP_bind_3"/>
    <property type="match status" value="1"/>
</dbReference>
<comment type="similarity">
    <text evidence="6">Belongs to the tRNA(Ile)-lysidine synthase family.</text>
</comment>
<evidence type="ECO:0000256" key="4">
    <source>
        <dbReference type="ARBA" id="ARBA00022840"/>
    </source>
</evidence>
<dbReference type="GO" id="GO:0005737">
    <property type="term" value="C:cytoplasm"/>
    <property type="evidence" value="ECO:0007669"/>
    <property type="project" value="UniProtKB-SubCell"/>
</dbReference>
<proteinExistence type="inferred from homology"/>
<keyword evidence="3 6" id="KW-0547">Nucleotide-binding</keyword>
<feature type="binding site" evidence="6">
    <location>
        <begin position="24"/>
        <end position="29"/>
    </location>
    <ligand>
        <name>ATP</name>
        <dbReference type="ChEBI" id="CHEBI:30616"/>
    </ligand>
</feature>
<dbReference type="InterPro" id="IPR012795">
    <property type="entry name" value="tRNA_Ile_lys_synt_N"/>
</dbReference>
<dbReference type="EC" id="6.3.4.19" evidence="6"/>
<evidence type="ECO:0000259" key="8">
    <source>
        <dbReference type="Pfam" id="PF01171"/>
    </source>
</evidence>
<evidence type="ECO:0000256" key="5">
    <source>
        <dbReference type="ARBA" id="ARBA00048539"/>
    </source>
</evidence>
<feature type="domain" description="tRNA(Ile)-lysidine/2-thiocytidine synthase N-terminal" evidence="8">
    <location>
        <begin position="19"/>
        <end position="193"/>
    </location>
</feature>
<dbReference type="GO" id="GO:0005524">
    <property type="term" value="F:ATP binding"/>
    <property type="evidence" value="ECO:0007669"/>
    <property type="project" value="UniProtKB-UniRule"/>
</dbReference>
<dbReference type="AlphaFoldDB" id="A0A5C4N9K8"/>
<dbReference type="CDD" id="cd01992">
    <property type="entry name" value="TilS_N"/>
    <property type="match status" value="1"/>
</dbReference>
<keyword evidence="10" id="KW-1185">Reference proteome</keyword>
<dbReference type="RefSeq" id="WP_139081983.1">
    <property type="nucleotide sequence ID" value="NZ_VDFV01000016.1"/>
</dbReference>
<evidence type="ECO:0000256" key="7">
    <source>
        <dbReference type="SAM" id="MobiDB-lite"/>
    </source>
</evidence>
<comment type="subcellular location">
    <subcellularLocation>
        <location evidence="6">Cytoplasm</location>
    </subcellularLocation>
</comment>
<evidence type="ECO:0000256" key="1">
    <source>
        <dbReference type="ARBA" id="ARBA00022598"/>
    </source>
</evidence>
<dbReference type="Gene3D" id="3.40.50.620">
    <property type="entry name" value="HUPs"/>
    <property type="match status" value="1"/>
</dbReference>
<evidence type="ECO:0000256" key="6">
    <source>
        <dbReference type="HAMAP-Rule" id="MF_01161"/>
    </source>
</evidence>
<keyword evidence="4 6" id="KW-0067">ATP-binding</keyword>
<keyword evidence="2 6" id="KW-0819">tRNA processing</keyword>
<evidence type="ECO:0000256" key="2">
    <source>
        <dbReference type="ARBA" id="ARBA00022694"/>
    </source>
</evidence>
<dbReference type="SUPFAM" id="SSF52402">
    <property type="entry name" value="Adenine nucleotide alpha hydrolases-like"/>
    <property type="match status" value="1"/>
</dbReference>
<dbReference type="GO" id="GO:0032267">
    <property type="term" value="F:tRNA(Ile)-lysidine synthase activity"/>
    <property type="evidence" value="ECO:0007669"/>
    <property type="project" value="UniProtKB-EC"/>
</dbReference>
<dbReference type="Proteomes" id="UP000305709">
    <property type="component" value="Unassembled WGS sequence"/>
</dbReference>
<comment type="function">
    <text evidence="6">Ligates lysine onto the cytidine present at position 34 of the AUA codon-specific tRNA(Ile) that contains the anticodon CAU, in an ATP-dependent manner. Cytidine is converted to lysidine, thus changing the amino acid specificity of the tRNA from methionine to isoleucine.</text>
</comment>
<protein>
    <recommendedName>
        <fullName evidence="6">tRNA(Ile)-lysidine synthase</fullName>
        <ecNumber evidence="6">6.3.4.19</ecNumber>
    </recommendedName>
    <alternativeName>
        <fullName evidence="6">tRNA(Ile)-2-lysyl-cytidine synthase</fullName>
    </alternativeName>
    <alternativeName>
        <fullName evidence="6">tRNA(Ile)-lysidine synthetase</fullName>
    </alternativeName>
</protein>
<sequence length="334" mass="35165">MPEAAVSRVLAALGPDRPVVVAVSGGGDSMALLHLVAEQAVGRVRAVTVDHGLRPEAAAEAEAVALACAALDVPHAVLRWDGAGRGNLQERAREARRRLIGAWACRQGASAVLLGHTADDQAETVLLRLARGSGVDGLAGMPEAFDAEGAAWRRPLLGITRGALRDWLRARGIGWAEDPSNADPRFDRARARAMMEALEGLGLTRERLLRTAGHMGRARATLAAQARTLAAERVREEGRDLLVPLDLLARIDADETAGRLLAAALMWVGGSPLRPRWEALRRLAAVVAAGRGATLAGCRVRRESGWARVSPEARNAAAPVRGPGESFAEGGALG</sequence>